<dbReference type="InterPro" id="IPR001845">
    <property type="entry name" value="HTH_ArsR_DNA-bd_dom"/>
</dbReference>
<dbReference type="SMART" id="SM00418">
    <property type="entry name" value="HTH_ARSR"/>
    <property type="match status" value="1"/>
</dbReference>
<evidence type="ECO:0000313" key="3">
    <source>
        <dbReference type="EMBL" id="AHV95819.1"/>
    </source>
</evidence>
<accession>X4ZVS3</accession>
<proteinExistence type="predicted"/>
<dbReference type="Gene3D" id="1.10.10.10">
    <property type="entry name" value="Winged helix-like DNA-binding domain superfamily/Winged helix DNA-binding domain"/>
    <property type="match status" value="1"/>
</dbReference>
<name>X4ZVS3_9BACL</name>
<evidence type="ECO:0000313" key="4">
    <source>
        <dbReference type="Proteomes" id="UP000019772"/>
    </source>
</evidence>
<dbReference type="GO" id="GO:0003700">
    <property type="term" value="F:DNA-binding transcription factor activity"/>
    <property type="evidence" value="ECO:0007669"/>
    <property type="project" value="InterPro"/>
</dbReference>
<dbReference type="PROSITE" id="PS50987">
    <property type="entry name" value="HTH_ARSR_2"/>
    <property type="match status" value="1"/>
</dbReference>
<gene>
    <name evidence="3" type="ORF">PSAB_04415</name>
</gene>
<dbReference type="CDD" id="cd00090">
    <property type="entry name" value="HTH_ARSR"/>
    <property type="match status" value="1"/>
</dbReference>
<dbReference type="OrthoDB" id="9798835at2"/>
<dbReference type="RefSeq" id="WP_025333392.1">
    <property type="nucleotide sequence ID" value="NZ_CP004078.1"/>
</dbReference>
<dbReference type="KEGG" id="psab:PSAB_04415"/>
<dbReference type="AlphaFoldDB" id="X4ZVS3"/>
<dbReference type="HOGENOM" id="CLU_097806_4_1_9"/>
<evidence type="ECO:0000259" key="2">
    <source>
        <dbReference type="PROSITE" id="PS50987"/>
    </source>
</evidence>
<dbReference type="PATRIC" id="fig|1268072.3.peg.912"/>
<sequence>MKVLNHPDRQDIQLSSVLYALSDPIRLYLVDVIHKSGERRCGDIAVPVVKSTLSHHYRTLREAGILHVRVQGTLRISSVRTEDLESRFPGLLASVLNAYHASGEAERLTASTEASGREATQS</sequence>
<dbReference type="EMBL" id="CP004078">
    <property type="protein sequence ID" value="AHV95819.1"/>
    <property type="molecule type" value="Genomic_DNA"/>
</dbReference>
<feature type="domain" description="HTH arsR-type" evidence="2">
    <location>
        <begin position="6"/>
        <end position="99"/>
    </location>
</feature>
<dbReference type="InterPro" id="IPR036390">
    <property type="entry name" value="WH_DNA-bd_sf"/>
</dbReference>
<keyword evidence="1" id="KW-0238">DNA-binding</keyword>
<dbReference type="eggNOG" id="COG0640">
    <property type="taxonomic scope" value="Bacteria"/>
</dbReference>
<keyword evidence="4" id="KW-1185">Reference proteome</keyword>
<dbReference type="PRINTS" id="PR00778">
    <property type="entry name" value="HTHARSR"/>
</dbReference>
<dbReference type="GO" id="GO:0003677">
    <property type="term" value="F:DNA binding"/>
    <property type="evidence" value="ECO:0007669"/>
    <property type="project" value="UniProtKB-KW"/>
</dbReference>
<dbReference type="InterPro" id="IPR036388">
    <property type="entry name" value="WH-like_DNA-bd_sf"/>
</dbReference>
<dbReference type="SUPFAM" id="SSF46785">
    <property type="entry name" value="Winged helix' DNA-binding domain"/>
    <property type="match status" value="1"/>
</dbReference>
<dbReference type="STRING" id="1268072.PSAB_04415"/>
<dbReference type="Proteomes" id="UP000019772">
    <property type="component" value="Chromosome"/>
</dbReference>
<organism evidence="3 4">
    <name type="scientific">Paenibacillus sabinae T27</name>
    <dbReference type="NCBI Taxonomy" id="1268072"/>
    <lineage>
        <taxon>Bacteria</taxon>
        <taxon>Bacillati</taxon>
        <taxon>Bacillota</taxon>
        <taxon>Bacilli</taxon>
        <taxon>Bacillales</taxon>
        <taxon>Paenibacillaceae</taxon>
        <taxon>Paenibacillus</taxon>
    </lineage>
</organism>
<dbReference type="InterPro" id="IPR011991">
    <property type="entry name" value="ArsR-like_HTH"/>
</dbReference>
<protein>
    <submittedName>
        <fullName evidence="3">ArsR family transcriptional regulator</fullName>
    </submittedName>
</protein>
<reference evidence="3 4" key="1">
    <citation type="journal article" date="2014" name="PLoS Genet.">
        <title>Comparative Genomic Analysis of N2-Fixing and Non-N2-Fixing Paenibacillus spp.: Organization, Evolution and Expression of the Nitrogen Fixation Genes.</title>
        <authorList>
            <person name="Xie J.B."/>
            <person name="Du Z."/>
            <person name="Bai L."/>
            <person name="Tian C."/>
            <person name="Zhang Y."/>
            <person name="Xie J.Y."/>
            <person name="Wang T."/>
            <person name="Liu X."/>
            <person name="Chen X."/>
            <person name="Cheng Q."/>
            <person name="Chen S."/>
            <person name="Li J."/>
        </authorList>
    </citation>
    <scope>NUCLEOTIDE SEQUENCE [LARGE SCALE GENOMIC DNA]</scope>
    <source>
        <strain evidence="3 4">T27</strain>
    </source>
</reference>
<evidence type="ECO:0000256" key="1">
    <source>
        <dbReference type="ARBA" id="ARBA00023125"/>
    </source>
</evidence>